<reference evidence="3" key="2">
    <citation type="submission" date="2025-08" db="UniProtKB">
        <authorList>
            <consortium name="RefSeq"/>
        </authorList>
    </citation>
    <scope>IDENTIFICATION</scope>
</reference>
<evidence type="ECO:0000313" key="2">
    <source>
        <dbReference type="Proteomes" id="UP001652624"/>
    </source>
</evidence>
<keyword evidence="2" id="KW-1185">Reference proteome</keyword>
<dbReference type="GeneID" id="132532789"/>
<feature type="region of interest" description="Disordered" evidence="1">
    <location>
        <begin position="102"/>
        <end position="134"/>
    </location>
</feature>
<organism evidence="2 3">
    <name type="scientific">Erinaceus europaeus</name>
    <name type="common">Western European hedgehog</name>
    <dbReference type="NCBI Taxonomy" id="9365"/>
    <lineage>
        <taxon>Eukaryota</taxon>
        <taxon>Metazoa</taxon>
        <taxon>Chordata</taxon>
        <taxon>Craniata</taxon>
        <taxon>Vertebrata</taxon>
        <taxon>Euteleostomi</taxon>
        <taxon>Mammalia</taxon>
        <taxon>Eutheria</taxon>
        <taxon>Laurasiatheria</taxon>
        <taxon>Eulipotyphla</taxon>
        <taxon>Erinaceidae</taxon>
        <taxon>Erinaceinae</taxon>
        <taxon>Erinaceus</taxon>
    </lineage>
</organism>
<gene>
    <name evidence="3" type="primary">LOC132532789</name>
</gene>
<dbReference type="RefSeq" id="XP_060027698.1">
    <property type="nucleotide sequence ID" value="XM_060171715.1"/>
</dbReference>
<evidence type="ECO:0000313" key="3">
    <source>
        <dbReference type="RefSeq" id="XP_060027698.1"/>
    </source>
</evidence>
<sequence length="207" mass="21567">MLLLTLDQQDLLVDPAQEEGLGHRCRDLLVPEVLHVLGFEVGEDFVAYVVAGELPGLGWGCGPDGSGSIPRRPVGRAQHDGQGVGRNLQKLLHLRGRTRTAGLSANATTLGSPKQPPRTSVTTRGQGEEPAGPQAMGVTCSSGPPCGHRSFSSGCTLASPGARRQLQGAETRREAGSCRRVRVTPNFGPGSWGPDESNVGSGLGTCV</sequence>
<name>A0ABM3VTN7_ERIEU</name>
<reference evidence="2" key="1">
    <citation type="submission" date="2025-05" db="UniProtKB">
        <authorList>
            <consortium name="RefSeq"/>
        </authorList>
    </citation>
    <scope>NUCLEOTIDE SEQUENCE [LARGE SCALE GENOMIC DNA]</scope>
</reference>
<feature type="compositionally biased region" description="Polar residues" evidence="1">
    <location>
        <begin position="102"/>
        <end position="125"/>
    </location>
</feature>
<proteinExistence type="predicted"/>
<protein>
    <submittedName>
        <fullName evidence="3">Uncharacterized protein LOC132532789</fullName>
    </submittedName>
</protein>
<evidence type="ECO:0000256" key="1">
    <source>
        <dbReference type="SAM" id="MobiDB-lite"/>
    </source>
</evidence>
<dbReference type="Proteomes" id="UP001652624">
    <property type="component" value="Chromosome 2"/>
</dbReference>
<feature type="region of interest" description="Disordered" evidence="1">
    <location>
        <begin position="186"/>
        <end position="207"/>
    </location>
</feature>
<accession>A0ABM3VTN7</accession>